<sequence length="98" mass="11287">MKEFKVEANMDIDEDEAEVEEKEAKDHPIMKKANEEALILQEVVRDAINQSKGTMSLKYNVSIVGNVDIMPQIVKPLQMLRRKPTMLKITIKMSSFYC</sequence>
<organism evidence="1 2">
    <name type="scientific">Pistacia integerrima</name>
    <dbReference type="NCBI Taxonomy" id="434235"/>
    <lineage>
        <taxon>Eukaryota</taxon>
        <taxon>Viridiplantae</taxon>
        <taxon>Streptophyta</taxon>
        <taxon>Embryophyta</taxon>
        <taxon>Tracheophyta</taxon>
        <taxon>Spermatophyta</taxon>
        <taxon>Magnoliopsida</taxon>
        <taxon>eudicotyledons</taxon>
        <taxon>Gunneridae</taxon>
        <taxon>Pentapetalae</taxon>
        <taxon>rosids</taxon>
        <taxon>malvids</taxon>
        <taxon>Sapindales</taxon>
        <taxon>Anacardiaceae</taxon>
        <taxon>Pistacia</taxon>
    </lineage>
</organism>
<reference evidence="2" key="1">
    <citation type="journal article" date="2023" name="G3 (Bethesda)">
        <title>Genome assembly and association tests identify interacting loci associated with vigor, precocity, and sex in interspecific pistachio rootstocks.</title>
        <authorList>
            <person name="Palmer W."/>
            <person name="Jacygrad E."/>
            <person name="Sagayaradj S."/>
            <person name="Cavanaugh K."/>
            <person name="Han R."/>
            <person name="Bertier L."/>
            <person name="Beede B."/>
            <person name="Kafkas S."/>
            <person name="Golino D."/>
            <person name="Preece J."/>
            <person name="Michelmore R."/>
        </authorList>
    </citation>
    <scope>NUCLEOTIDE SEQUENCE [LARGE SCALE GENOMIC DNA]</scope>
</reference>
<proteinExistence type="predicted"/>
<gene>
    <name evidence="1" type="ORF">Pint_27678</name>
</gene>
<keyword evidence="2" id="KW-1185">Reference proteome</keyword>
<evidence type="ECO:0000313" key="1">
    <source>
        <dbReference type="EMBL" id="KAJ0039580.1"/>
    </source>
</evidence>
<accession>A0ACC0YPG2</accession>
<evidence type="ECO:0000313" key="2">
    <source>
        <dbReference type="Proteomes" id="UP001163603"/>
    </source>
</evidence>
<name>A0ACC0YPG2_9ROSI</name>
<dbReference type="EMBL" id="CM047740">
    <property type="protein sequence ID" value="KAJ0039580.1"/>
    <property type="molecule type" value="Genomic_DNA"/>
</dbReference>
<protein>
    <submittedName>
        <fullName evidence="1">Uncharacterized protein</fullName>
    </submittedName>
</protein>
<comment type="caution">
    <text evidence="1">The sequence shown here is derived from an EMBL/GenBank/DDBJ whole genome shotgun (WGS) entry which is preliminary data.</text>
</comment>
<dbReference type="Proteomes" id="UP001163603">
    <property type="component" value="Chromosome 5"/>
</dbReference>